<dbReference type="GO" id="GO:0005524">
    <property type="term" value="F:ATP binding"/>
    <property type="evidence" value="ECO:0007669"/>
    <property type="project" value="UniProtKB-UniRule"/>
</dbReference>
<evidence type="ECO:0000313" key="10">
    <source>
        <dbReference type="Proteomes" id="UP000183413"/>
    </source>
</evidence>
<dbReference type="PANTHER" id="PTHR18866">
    <property type="entry name" value="CARBOXYLASE:PYRUVATE/ACETYL-COA/PROPIONYL-COA CARBOXYLASE"/>
    <property type="match status" value="1"/>
</dbReference>
<evidence type="ECO:0000256" key="4">
    <source>
        <dbReference type="ARBA" id="ARBA00022840"/>
    </source>
</evidence>
<name>A0A1I5IYU8_9ACTN</name>
<protein>
    <recommendedName>
        <fullName evidence="1">biotin carboxylase</fullName>
        <ecNumber evidence="1">6.3.4.14</ecNumber>
    </recommendedName>
</protein>
<dbReference type="RefSeq" id="WP_075022153.1">
    <property type="nucleotide sequence ID" value="NZ_FOVH01000008.1"/>
</dbReference>
<keyword evidence="10" id="KW-1185">Reference proteome</keyword>
<dbReference type="SUPFAM" id="SSF51246">
    <property type="entry name" value="Rudiment single hybrid motif"/>
    <property type="match status" value="1"/>
</dbReference>
<dbReference type="AlphaFoldDB" id="A0A1I5IYU8"/>
<dbReference type="Gene3D" id="3.30.470.20">
    <property type="entry name" value="ATP-grasp fold, B domain"/>
    <property type="match status" value="1"/>
</dbReference>
<dbReference type="InterPro" id="IPR016185">
    <property type="entry name" value="PreATP-grasp_dom_sf"/>
</dbReference>
<reference evidence="9 10" key="1">
    <citation type="submission" date="2016-10" db="EMBL/GenBank/DDBJ databases">
        <authorList>
            <person name="de Groot N.N."/>
        </authorList>
    </citation>
    <scope>NUCLEOTIDE SEQUENCE [LARGE SCALE GENOMIC DNA]</scope>
    <source>
        <strain evidence="9 10">DSM 43067</strain>
    </source>
</reference>
<dbReference type="PANTHER" id="PTHR18866:SF33">
    <property type="entry name" value="METHYLCROTONOYL-COA CARBOXYLASE SUBUNIT ALPHA, MITOCHONDRIAL-RELATED"/>
    <property type="match status" value="1"/>
</dbReference>
<evidence type="ECO:0000256" key="6">
    <source>
        <dbReference type="PROSITE-ProRule" id="PRU00409"/>
    </source>
</evidence>
<keyword evidence="2" id="KW-0436">Ligase</keyword>
<dbReference type="Pfam" id="PF02785">
    <property type="entry name" value="Biotin_carb_C"/>
    <property type="match status" value="1"/>
</dbReference>
<dbReference type="GO" id="GO:0004075">
    <property type="term" value="F:biotin carboxylase activity"/>
    <property type="evidence" value="ECO:0007669"/>
    <property type="project" value="UniProtKB-EC"/>
</dbReference>
<evidence type="ECO:0000313" key="9">
    <source>
        <dbReference type="EMBL" id="SFO65662.1"/>
    </source>
</evidence>
<sequence length="454" mass="47678">MFESVLVANRGEIAGRIVRTARAMGLKAIAVHSDADEGLPFVAEADEAVLIGPADPARSYLNAAAILEAARRTNAQAIHPGDGVLAESAAFARQVTDAGLVWAGPPPLAIARMSDKINSRNLMREAGVPVGPAGWEPVPDAGTAAEEAERIGYPVMVKPAAGDGGLGLAVAHDAAGLRPAYETARAAADRVFGHGAVLLERYVPGALHIEVQILGLADGAVLALGERDCSVQRRYQKIVEETPSPGVTPALRDRLLAAAARAGEAVGYRGAGSVEFLVDPAAQDFAFLEMSTRLPSGHVVTEMVTGIDLVEQQFRIAAGEPVSFTDATPRGHAVAFRVHAEDPREFRPGSGEIKVWEEPAGDGIRIDTGYAEGNTVTPYYHPLLAKLTVHGDDRGHALARARAALDAFRIEGPPTNLPFLRELLGVPGFADGTYDTGIVGRMRPTRPSESAGSS</sequence>
<feature type="domain" description="ATP-grasp" evidence="7">
    <location>
        <begin position="120"/>
        <end position="318"/>
    </location>
</feature>
<dbReference type="SUPFAM" id="SSF52440">
    <property type="entry name" value="PreATP-grasp domain"/>
    <property type="match status" value="1"/>
</dbReference>
<accession>A0A1I5IYU8</accession>
<dbReference type="Pfam" id="PF02786">
    <property type="entry name" value="CPSase_L_D2"/>
    <property type="match status" value="1"/>
</dbReference>
<dbReference type="PROSITE" id="PS50979">
    <property type="entry name" value="BC"/>
    <property type="match status" value="1"/>
</dbReference>
<dbReference type="EC" id="6.3.4.14" evidence="1"/>
<proteinExistence type="predicted"/>
<dbReference type="SMART" id="SM00878">
    <property type="entry name" value="Biotin_carb_C"/>
    <property type="match status" value="1"/>
</dbReference>
<evidence type="ECO:0000259" key="7">
    <source>
        <dbReference type="PROSITE" id="PS50975"/>
    </source>
</evidence>
<dbReference type="InterPro" id="IPR005482">
    <property type="entry name" value="Biotin_COase_C"/>
</dbReference>
<dbReference type="EMBL" id="FOVH01000008">
    <property type="protein sequence ID" value="SFO65662.1"/>
    <property type="molecule type" value="Genomic_DNA"/>
</dbReference>
<dbReference type="InterPro" id="IPR011761">
    <property type="entry name" value="ATP-grasp"/>
</dbReference>
<dbReference type="SUPFAM" id="SSF56059">
    <property type="entry name" value="Glutathione synthetase ATP-binding domain-like"/>
    <property type="match status" value="1"/>
</dbReference>
<feature type="domain" description="Biotin carboxylation" evidence="8">
    <location>
        <begin position="1"/>
        <end position="444"/>
    </location>
</feature>
<keyword evidence="5" id="KW-0092">Biotin</keyword>
<evidence type="ECO:0000256" key="2">
    <source>
        <dbReference type="ARBA" id="ARBA00022598"/>
    </source>
</evidence>
<dbReference type="PROSITE" id="PS50975">
    <property type="entry name" value="ATP_GRASP"/>
    <property type="match status" value="1"/>
</dbReference>
<dbReference type="InterPro" id="IPR005481">
    <property type="entry name" value="BC-like_N"/>
</dbReference>
<dbReference type="eggNOG" id="COG0439">
    <property type="taxonomic scope" value="Bacteria"/>
</dbReference>
<dbReference type="InterPro" id="IPR005479">
    <property type="entry name" value="CPAse_ATP-bd"/>
</dbReference>
<evidence type="ECO:0000256" key="5">
    <source>
        <dbReference type="ARBA" id="ARBA00023267"/>
    </source>
</evidence>
<keyword evidence="4 6" id="KW-0067">ATP-binding</keyword>
<dbReference type="InParanoid" id="A0A1I5IYU8"/>
<dbReference type="STRING" id="1993.SAMN04489713_108176"/>
<organism evidence="9 10">
    <name type="scientific">Actinomadura madurae</name>
    <dbReference type="NCBI Taxonomy" id="1993"/>
    <lineage>
        <taxon>Bacteria</taxon>
        <taxon>Bacillati</taxon>
        <taxon>Actinomycetota</taxon>
        <taxon>Actinomycetes</taxon>
        <taxon>Streptosporangiales</taxon>
        <taxon>Thermomonosporaceae</taxon>
        <taxon>Actinomadura</taxon>
    </lineage>
</organism>
<dbReference type="Proteomes" id="UP000183413">
    <property type="component" value="Unassembled WGS sequence"/>
</dbReference>
<keyword evidence="3 6" id="KW-0547">Nucleotide-binding</keyword>
<dbReference type="InterPro" id="IPR011054">
    <property type="entry name" value="Rudment_hybrid_motif"/>
</dbReference>
<dbReference type="InterPro" id="IPR050856">
    <property type="entry name" value="Biotin_carboxylase_complex"/>
</dbReference>
<evidence type="ECO:0000256" key="3">
    <source>
        <dbReference type="ARBA" id="ARBA00022741"/>
    </source>
</evidence>
<evidence type="ECO:0000259" key="8">
    <source>
        <dbReference type="PROSITE" id="PS50979"/>
    </source>
</evidence>
<dbReference type="GO" id="GO:0046872">
    <property type="term" value="F:metal ion binding"/>
    <property type="evidence" value="ECO:0007669"/>
    <property type="project" value="InterPro"/>
</dbReference>
<gene>
    <name evidence="9" type="ORF">SAMN04489713_108176</name>
</gene>
<dbReference type="InterPro" id="IPR011764">
    <property type="entry name" value="Biotin_carboxylation_dom"/>
</dbReference>
<dbReference type="Pfam" id="PF00289">
    <property type="entry name" value="Biotin_carb_N"/>
    <property type="match status" value="1"/>
</dbReference>
<evidence type="ECO:0000256" key="1">
    <source>
        <dbReference type="ARBA" id="ARBA00013263"/>
    </source>
</evidence>
<dbReference type="PROSITE" id="PS00866">
    <property type="entry name" value="CPSASE_1"/>
    <property type="match status" value="1"/>
</dbReference>